<dbReference type="AlphaFoldDB" id="A0A6N3EN16"/>
<organism evidence="2">
    <name type="scientific">Clostridium tertium</name>
    <dbReference type="NCBI Taxonomy" id="1559"/>
    <lineage>
        <taxon>Bacteria</taxon>
        <taxon>Bacillati</taxon>
        <taxon>Bacillota</taxon>
        <taxon>Clostridia</taxon>
        <taxon>Eubacteriales</taxon>
        <taxon>Clostridiaceae</taxon>
        <taxon>Clostridium</taxon>
    </lineage>
</organism>
<dbReference type="PANTHER" id="PTHR40076">
    <property type="entry name" value="MEMBRANE PROTEIN-RELATED"/>
    <property type="match status" value="1"/>
</dbReference>
<name>A0A6N3EN16_9CLOT</name>
<keyword evidence="1" id="KW-1133">Transmembrane helix</keyword>
<feature type="transmembrane region" description="Helical" evidence="1">
    <location>
        <begin position="159"/>
        <end position="184"/>
    </location>
</feature>
<evidence type="ECO:0000313" key="2">
    <source>
        <dbReference type="EMBL" id="VYU40201.1"/>
    </source>
</evidence>
<keyword evidence="1" id="KW-0812">Transmembrane</keyword>
<dbReference type="EMBL" id="CACRTO010000021">
    <property type="protein sequence ID" value="VYU40201.1"/>
    <property type="molecule type" value="Genomic_DNA"/>
</dbReference>
<reference evidence="2" key="1">
    <citation type="submission" date="2019-11" db="EMBL/GenBank/DDBJ databases">
        <authorList>
            <person name="Feng L."/>
        </authorList>
    </citation>
    <scope>NUCLEOTIDE SEQUENCE</scope>
    <source>
        <strain evidence="2">CTertiumLFYP3</strain>
    </source>
</reference>
<dbReference type="InterPro" id="IPR010380">
    <property type="entry name" value="DUF975"/>
</dbReference>
<feature type="transmembrane region" description="Helical" evidence="1">
    <location>
        <begin position="18"/>
        <end position="37"/>
    </location>
</feature>
<proteinExistence type="predicted"/>
<sequence>MDRTYLKSKSKQQLKENLVISIITVFIASIFIDASTLKNGVTFFYGDGSYIYLDLLTILFAGVFTTGLNKFLLKIVKNSSTPEIGDLFSHFNIYLKTLGLYVVIAVIGFIGTLLFIIPGIILLIMFSQSFFILAEDPSKSIKDCMVESQKMMYGHKSEYFVLQLSFIGWYLLTGITLGIAGFWVNPYVKITNANYYLEIK</sequence>
<dbReference type="PANTHER" id="PTHR40076:SF1">
    <property type="entry name" value="MEMBRANE PROTEIN"/>
    <property type="match status" value="1"/>
</dbReference>
<evidence type="ECO:0008006" key="3">
    <source>
        <dbReference type="Google" id="ProtNLM"/>
    </source>
</evidence>
<dbReference type="RefSeq" id="WP_156626741.1">
    <property type="nucleotide sequence ID" value="NZ_CACRTO010000021.1"/>
</dbReference>
<keyword evidence="1" id="KW-0472">Membrane</keyword>
<feature type="transmembrane region" description="Helical" evidence="1">
    <location>
        <begin position="49"/>
        <end position="72"/>
    </location>
</feature>
<accession>A0A6N3EN16</accession>
<gene>
    <name evidence="2" type="ORF">CTLFYP3_02302</name>
</gene>
<protein>
    <recommendedName>
        <fullName evidence="3">DUF975 family protein</fullName>
    </recommendedName>
</protein>
<evidence type="ECO:0000256" key="1">
    <source>
        <dbReference type="SAM" id="Phobius"/>
    </source>
</evidence>
<dbReference type="Pfam" id="PF06161">
    <property type="entry name" value="DUF975"/>
    <property type="match status" value="1"/>
</dbReference>